<accession>A0A915LBU8</accession>
<dbReference type="OMA" id="ANCSTRD"/>
<evidence type="ECO:0000256" key="1">
    <source>
        <dbReference type="ARBA" id="ARBA00022737"/>
    </source>
</evidence>
<feature type="domain" description="DM13" evidence="2">
    <location>
        <begin position="1"/>
        <end position="46"/>
    </location>
</feature>
<dbReference type="PANTHER" id="PTHR24036">
    <property type="entry name" value="SKELETOR-RELATED"/>
    <property type="match status" value="1"/>
</dbReference>
<dbReference type="AlphaFoldDB" id="A0A915LBU8"/>
<name>A0A915LBU8_ROMCU</name>
<dbReference type="PANTHER" id="PTHR24036:SF5">
    <property type="entry name" value="THROMBOMODULIN"/>
    <property type="match status" value="1"/>
</dbReference>
<dbReference type="WBParaSite" id="nRc.2.0.1.t47823-RA">
    <property type="protein sequence ID" value="nRc.2.0.1.t47823-RA"/>
    <property type="gene ID" value="nRc.2.0.1.g47823"/>
</dbReference>
<evidence type="ECO:0000313" key="4">
    <source>
        <dbReference type="WBParaSite" id="nRc.2.0.1.t47823-RA"/>
    </source>
</evidence>
<organism evidence="3 4">
    <name type="scientific">Romanomermis culicivorax</name>
    <name type="common">Nematode worm</name>
    <dbReference type="NCBI Taxonomy" id="13658"/>
    <lineage>
        <taxon>Eukaryota</taxon>
        <taxon>Metazoa</taxon>
        <taxon>Ecdysozoa</taxon>
        <taxon>Nematoda</taxon>
        <taxon>Enoplea</taxon>
        <taxon>Dorylaimia</taxon>
        <taxon>Mermithida</taxon>
        <taxon>Mermithoidea</taxon>
        <taxon>Mermithidae</taxon>
        <taxon>Romanomermis</taxon>
    </lineage>
</organism>
<evidence type="ECO:0000313" key="3">
    <source>
        <dbReference type="Proteomes" id="UP000887565"/>
    </source>
</evidence>
<dbReference type="InterPro" id="IPR019545">
    <property type="entry name" value="DM13_domain"/>
</dbReference>
<reference evidence="4" key="1">
    <citation type="submission" date="2022-11" db="UniProtKB">
        <authorList>
            <consortium name="WormBaseParasite"/>
        </authorList>
    </citation>
    <scope>IDENTIFICATION</scope>
</reference>
<keyword evidence="3" id="KW-1185">Reference proteome</keyword>
<dbReference type="Proteomes" id="UP000887565">
    <property type="component" value="Unplaced"/>
</dbReference>
<evidence type="ECO:0000259" key="2">
    <source>
        <dbReference type="PROSITE" id="PS51549"/>
    </source>
</evidence>
<keyword evidence="1" id="KW-0677">Repeat</keyword>
<dbReference type="PROSITE" id="PS51549">
    <property type="entry name" value="DM13"/>
    <property type="match status" value="1"/>
</dbReference>
<proteinExistence type="predicted"/>
<protein>
    <submittedName>
        <fullName evidence="4">DM13 domain-containing protein</fullName>
    </submittedName>
</protein>
<dbReference type="InterPro" id="IPR052126">
    <property type="entry name" value="Spindle_Org/Thrombomodulin"/>
</dbReference>
<sequence>QCPLKEEFQQQTLVINLPKNLTIHDVQWLSVMSPGADVDFGHTAIKLSKNQGIQPHLPPISEQDAILEAQGWPATKLIAVPQGKETEIKFTLGPAAGTKAKSLRGSCDSLEKVWYAEGLMQPEIWLQRGTRYVFQIFGGKSNPFYMTTDKEGGFATKNTTEKKNIINILGDKGQAVGQLCEHAMVNDQTDPDSFADFSDFSPNLVLNCPSKKRSFEIKWGADTTDLNDFYYGSYKAKFMGGKVRLCDRIDDSDENDPKCLRFKKSKKIVKTVL</sequence>